<keyword evidence="3" id="KW-0863">Zinc-finger</keyword>
<keyword evidence="9" id="KW-1185">Reference proteome</keyword>
<organism evidence="8 9">
    <name type="scientific">Periconia macrospinosa</name>
    <dbReference type="NCBI Taxonomy" id="97972"/>
    <lineage>
        <taxon>Eukaryota</taxon>
        <taxon>Fungi</taxon>
        <taxon>Dikarya</taxon>
        <taxon>Ascomycota</taxon>
        <taxon>Pezizomycotina</taxon>
        <taxon>Dothideomycetes</taxon>
        <taxon>Pleosporomycetidae</taxon>
        <taxon>Pleosporales</taxon>
        <taxon>Massarineae</taxon>
        <taxon>Periconiaceae</taxon>
        <taxon>Periconia</taxon>
    </lineage>
</organism>
<feature type="region of interest" description="Disordered" evidence="6">
    <location>
        <begin position="111"/>
        <end position="249"/>
    </location>
</feature>
<dbReference type="SUPFAM" id="SSF57716">
    <property type="entry name" value="Glucocorticoid receptor-like (DNA-binding domain)"/>
    <property type="match status" value="1"/>
</dbReference>
<keyword evidence="5" id="KW-0539">Nucleus</keyword>
<feature type="compositionally biased region" description="Basic residues" evidence="6">
    <location>
        <begin position="115"/>
        <end position="127"/>
    </location>
</feature>
<accession>A0A2V1E6C9</accession>
<evidence type="ECO:0000256" key="2">
    <source>
        <dbReference type="ARBA" id="ARBA00022723"/>
    </source>
</evidence>
<dbReference type="Proteomes" id="UP000244855">
    <property type="component" value="Unassembled WGS sequence"/>
</dbReference>
<keyword evidence="2" id="KW-0479">Metal-binding</keyword>
<dbReference type="OrthoDB" id="429950at2759"/>
<comment type="subcellular location">
    <subcellularLocation>
        <location evidence="1">Nucleus</location>
    </subcellularLocation>
</comment>
<feature type="compositionally biased region" description="Basic residues" evidence="6">
    <location>
        <begin position="191"/>
        <end position="202"/>
    </location>
</feature>
<feature type="domain" description="PARP-type" evidence="7">
    <location>
        <begin position="3"/>
        <end position="95"/>
    </location>
</feature>
<evidence type="ECO:0000256" key="1">
    <source>
        <dbReference type="ARBA" id="ARBA00004123"/>
    </source>
</evidence>
<dbReference type="PROSITE" id="PS50064">
    <property type="entry name" value="ZF_PARP_2"/>
    <property type="match status" value="1"/>
</dbReference>
<evidence type="ECO:0000313" key="8">
    <source>
        <dbReference type="EMBL" id="PVI06113.1"/>
    </source>
</evidence>
<dbReference type="GO" id="GO:0003677">
    <property type="term" value="F:DNA binding"/>
    <property type="evidence" value="ECO:0007669"/>
    <property type="project" value="InterPro"/>
</dbReference>
<evidence type="ECO:0000313" key="9">
    <source>
        <dbReference type="Proteomes" id="UP000244855"/>
    </source>
</evidence>
<proteinExistence type="predicted"/>
<dbReference type="SMART" id="SM01336">
    <property type="entry name" value="zf-PARP"/>
    <property type="match status" value="1"/>
</dbReference>
<dbReference type="AlphaFoldDB" id="A0A2V1E6C9"/>
<dbReference type="Pfam" id="PF00645">
    <property type="entry name" value="zf-PARP"/>
    <property type="match status" value="1"/>
</dbReference>
<gene>
    <name evidence="8" type="ORF">DM02DRAFT_553298</name>
</gene>
<dbReference type="InterPro" id="IPR036957">
    <property type="entry name" value="Znf_PARP_sf"/>
</dbReference>
<dbReference type="Gene3D" id="3.30.1740.10">
    <property type="entry name" value="Zinc finger, PARP-type"/>
    <property type="match status" value="1"/>
</dbReference>
<evidence type="ECO:0000256" key="6">
    <source>
        <dbReference type="SAM" id="MobiDB-lite"/>
    </source>
</evidence>
<dbReference type="InterPro" id="IPR001510">
    <property type="entry name" value="Znf_PARP"/>
</dbReference>
<evidence type="ECO:0000256" key="5">
    <source>
        <dbReference type="ARBA" id="ARBA00023242"/>
    </source>
</evidence>
<reference evidence="8 9" key="1">
    <citation type="journal article" date="2018" name="Sci. Rep.">
        <title>Comparative genomics provides insights into the lifestyle and reveals functional heterogeneity of dark septate endophytic fungi.</title>
        <authorList>
            <person name="Knapp D.G."/>
            <person name="Nemeth J.B."/>
            <person name="Barry K."/>
            <person name="Hainaut M."/>
            <person name="Henrissat B."/>
            <person name="Johnson J."/>
            <person name="Kuo A."/>
            <person name="Lim J.H.P."/>
            <person name="Lipzen A."/>
            <person name="Nolan M."/>
            <person name="Ohm R.A."/>
            <person name="Tamas L."/>
            <person name="Grigoriev I.V."/>
            <person name="Spatafora J.W."/>
            <person name="Nagy L.G."/>
            <person name="Kovacs G.M."/>
        </authorList>
    </citation>
    <scope>NUCLEOTIDE SEQUENCE [LARGE SCALE GENOMIC DNA]</scope>
    <source>
        <strain evidence="8 9">DSE2036</strain>
    </source>
</reference>
<evidence type="ECO:0000256" key="4">
    <source>
        <dbReference type="ARBA" id="ARBA00022833"/>
    </source>
</evidence>
<name>A0A2V1E6C9_9PLEO</name>
<dbReference type="GO" id="GO:0005634">
    <property type="term" value="C:nucleus"/>
    <property type="evidence" value="ECO:0007669"/>
    <property type="project" value="UniProtKB-SubCell"/>
</dbReference>
<keyword evidence="4" id="KW-0862">Zinc</keyword>
<feature type="compositionally biased region" description="Basic residues" evidence="6">
    <location>
        <begin position="167"/>
        <end position="176"/>
    </location>
</feature>
<feature type="compositionally biased region" description="Acidic residues" evidence="6">
    <location>
        <begin position="208"/>
        <end position="220"/>
    </location>
</feature>
<dbReference type="GO" id="GO:0008270">
    <property type="term" value="F:zinc ion binding"/>
    <property type="evidence" value="ECO:0007669"/>
    <property type="project" value="UniProtKB-KW"/>
</dbReference>
<dbReference type="STRING" id="97972.A0A2V1E6C9"/>
<evidence type="ECO:0000256" key="3">
    <source>
        <dbReference type="ARBA" id="ARBA00022771"/>
    </source>
</evidence>
<protein>
    <submittedName>
        <fullName evidence="8">Zf-PARP-domain-containing protein</fullName>
    </submittedName>
</protein>
<sequence>MPYRVEQAAQGRAVCKNKECKDAGVKIAKGEFRMGTLVTIHEHQSWTWKHWGCVTPLQISHLQEESGGDTDMVDGYDELPPEFQEKVEYALEHGHVADEDWKGDVACNRPGAKGFRAKAPKAKKGKKAKNEEEEEASDHEAEEPKPKKKRGRLAKEVDEEPEAPAPKKARGRPRKAVVKEEDPESEAEKPKAKKPAKGKKAAAKKEEEVSDGGEDDESEAEDPKPQRGRKKASAAATDSKKPPTPKKYV</sequence>
<evidence type="ECO:0000259" key="7">
    <source>
        <dbReference type="PROSITE" id="PS50064"/>
    </source>
</evidence>
<dbReference type="EMBL" id="KZ805310">
    <property type="protein sequence ID" value="PVI06113.1"/>
    <property type="molecule type" value="Genomic_DNA"/>
</dbReference>